<dbReference type="InterPro" id="IPR015590">
    <property type="entry name" value="Aldehyde_DH_dom"/>
</dbReference>
<evidence type="ECO:0000313" key="10">
    <source>
        <dbReference type="EMBL" id="PWN18774.1"/>
    </source>
</evidence>
<evidence type="ECO:0000259" key="9">
    <source>
        <dbReference type="Pfam" id="PF00171"/>
    </source>
</evidence>
<gene>
    <name evidence="10" type="ORF">BCV69DRAFT_300930</name>
</gene>
<evidence type="ECO:0000256" key="2">
    <source>
        <dbReference type="ARBA" id="ARBA00023002"/>
    </source>
</evidence>
<dbReference type="Proteomes" id="UP000245942">
    <property type="component" value="Unassembled WGS sequence"/>
</dbReference>
<evidence type="ECO:0000313" key="11">
    <source>
        <dbReference type="Proteomes" id="UP000245942"/>
    </source>
</evidence>
<dbReference type="PIRSF" id="PIRSF036492">
    <property type="entry name" value="ALDH"/>
    <property type="match status" value="1"/>
</dbReference>
<dbReference type="InterPro" id="IPR029510">
    <property type="entry name" value="Ald_DH_CS_GLU"/>
</dbReference>
<feature type="domain" description="Aldehyde dehydrogenase" evidence="9">
    <location>
        <begin position="12"/>
        <end position="443"/>
    </location>
</feature>
<evidence type="ECO:0000256" key="1">
    <source>
        <dbReference type="ARBA" id="ARBA00009986"/>
    </source>
</evidence>
<dbReference type="PANTHER" id="PTHR43570">
    <property type="entry name" value="ALDEHYDE DEHYDROGENASE"/>
    <property type="match status" value="1"/>
</dbReference>
<dbReference type="GO" id="GO:0006081">
    <property type="term" value="P:aldehyde metabolic process"/>
    <property type="evidence" value="ECO:0007669"/>
    <property type="project" value="InterPro"/>
</dbReference>
<dbReference type="InterPro" id="IPR012394">
    <property type="entry name" value="Aldehyde_DH_NAD(P)"/>
</dbReference>
<accession>A0A316U1R6</accession>
<keyword evidence="3" id="KW-0520">NAD</keyword>
<dbReference type="GO" id="GO:0004029">
    <property type="term" value="F:aldehyde dehydrogenase (NAD+) activity"/>
    <property type="evidence" value="ECO:0007669"/>
    <property type="project" value="TreeGrafter"/>
</dbReference>
<dbReference type="InterPro" id="IPR016161">
    <property type="entry name" value="Ald_DH/histidinol_DH"/>
</dbReference>
<dbReference type="PANTHER" id="PTHR43570:SF16">
    <property type="entry name" value="ALDEHYDE DEHYDROGENASE TYPE III, ISOFORM Q"/>
    <property type="match status" value="1"/>
</dbReference>
<organism evidence="10 11">
    <name type="scientific">Pseudomicrostroma glucosiphilum</name>
    <dbReference type="NCBI Taxonomy" id="1684307"/>
    <lineage>
        <taxon>Eukaryota</taxon>
        <taxon>Fungi</taxon>
        <taxon>Dikarya</taxon>
        <taxon>Basidiomycota</taxon>
        <taxon>Ustilaginomycotina</taxon>
        <taxon>Exobasidiomycetes</taxon>
        <taxon>Microstromatales</taxon>
        <taxon>Microstromatales incertae sedis</taxon>
        <taxon>Pseudomicrostroma</taxon>
    </lineage>
</organism>
<feature type="region of interest" description="Disordered" evidence="8">
    <location>
        <begin position="485"/>
        <end position="511"/>
    </location>
</feature>
<dbReference type="FunFam" id="3.40.605.10:FF:000004">
    <property type="entry name" value="Aldehyde dehydrogenase"/>
    <property type="match status" value="1"/>
</dbReference>
<dbReference type="AlphaFoldDB" id="A0A316U1R6"/>
<dbReference type="STRING" id="1684307.A0A316U1R6"/>
<dbReference type="Gene3D" id="3.40.605.10">
    <property type="entry name" value="Aldehyde Dehydrogenase, Chain A, domain 1"/>
    <property type="match status" value="1"/>
</dbReference>
<dbReference type="GO" id="GO:0005737">
    <property type="term" value="C:cytoplasm"/>
    <property type="evidence" value="ECO:0007669"/>
    <property type="project" value="TreeGrafter"/>
</dbReference>
<dbReference type="PROSITE" id="PS00687">
    <property type="entry name" value="ALDEHYDE_DEHYDR_GLU"/>
    <property type="match status" value="1"/>
</dbReference>
<sequence length="511" mass="55681">MSSPAEAAGLKYNTVEEIPSINASLRQAFLTGKTRDLEYRKNQLKQLAFLITDNENAFCDALAKDLGRSKFESMFAEMMLTVNEAVDAVESLNKWAKKESVHGGLAWGFHNPHVRREPKGTVLILGAWNYPLTVQLGPVVGAMAAGNCICLKPSELSAHCAKLISELAPKYLDPETFRVVNGAIPESTALLDCRWEHIFYTGNGIVGRIVAEKAAKWLCPTSLELGGKSPTWVDETADLTIAARRILWGKQLNVGQTCIAPDYILCTSKVQGELVKKLKQVADEFWPSGQEGNKDQSKIVTENHWKRVRGMLEGTAGKIALGGPPDEKSQSSKAFPVTIITDVKGDDSIMTGEIFGPILPIVTVKDVDEGIEFINARDQPLVLYVFSDHANYIFDRTRSGAAVSGDTLLHNAVGTLPFGGTGPSGYGSYHGKWGFDEFSHKRAVLEAPAKGVLGAIVEWLMKGRYPPYNLKELATFKLLAGKSPKFSRPTNPTASRTVGKGQKVSNATCLE</sequence>
<comment type="similarity">
    <text evidence="1 4 7">Belongs to the aldehyde dehydrogenase family.</text>
</comment>
<dbReference type="InterPro" id="IPR016162">
    <property type="entry name" value="Ald_DH_N"/>
</dbReference>
<dbReference type="CDD" id="cd07135">
    <property type="entry name" value="ALDH_F14-YMR110C"/>
    <property type="match status" value="1"/>
</dbReference>
<keyword evidence="2 4" id="KW-0560">Oxidoreductase</keyword>
<feature type="active site" evidence="5">
    <location>
        <position position="258"/>
    </location>
</feature>
<dbReference type="Gene3D" id="3.40.309.10">
    <property type="entry name" value="Aldehyde Dehydrogenase, Chain A, domain 2"/>
    <property type="match status" value="1"/>
</dbReference>
<keyword evidence="11" id="KW-1185">Reference proteome</keyword>
<evidence type="ECO:0000256" key="3">
    <source>
        <dbReference type="ARBA" id="ARBA00023027"/>
    </source>
</evidence>
<dbReference type="SUPFAM" id="SSF53720">
    <property type="entry name" value="ALDH-like"/>
    <property type="match status" value="1"/>
</dbReference>
<name>A0A316U1R6_9BASI</name>
<dbReference type="GeneID" id="37016239"/>
<dbReference type="FunFam" id="3.40.309.10:FF:000003">
    <property type="entry name" value="Aldehyde dehydrogenase"/>
    <property type="match status" value="1"/>
</dbReference>
<dbReference type="OrthoDB" id="440325at2759"/>
<dbReference type="Pfam" id="PF00171">
    <property type="entry name" value="Aldedh"/>
    <property type="match status" value="1"/>
</dbReference>
<reference evidence="10 11" key="1">
    <citation type="journal article" date="2018" name="Mol. Biol. Evol.">
        <title>Broad Genomic Sampling Reveals a Smut Pathogenic Ancestry of the Fungal Clade Ustilaginomycotina.</title>
        <authorList>
            <person name="Kijpornyongpan T."/>
            <person name="Mondo S.J."/>
            <person name="Barry K."/>
            <person name="Sandor L."/>
            <person name="Lee J."/>
            <person name="Lipzen A."/>
            <person name="Pangilinan J."/>
            <person name="LaButti K."/>
            <person name="Hainaut M."/>
            <person name="Henrissat B."/>
            <person name="Grigoriev I.V."/>
            <person name="Spatafora J.W."/>
            <person name="Aime M.C."/>
        </authorList>
    </citation>
    <scope>NUCLEOTIDE SEQUENCE [LARGE SCALE GENOMIC DNA]</scope>
    <source>
        <strain evidence="10 11">MCA 4718</strain>
    </source>
</reference>
<feature type="active site" evidence="5 6">
    <location>
        <position position="224"/>
    </location>
</feature>
<evidence type="ECO:0000256" key="7">
    <source>
        <dbReference type="RuleBase" id="RU003345"/>
    </source>
</evidence>
<protein>
    <recommendedName>
        <fullName evidence="4">Aldehyde dehydrogenase</fullName>
    </recommendedName>
</protein>
<evidence type="ECO:0000256" key="5">
    <source>
        <dbReference type="PIRSR" id="PIRSR036492-1"/>
    </source>
</evidence>
<proteinExistence type="inferred from homology"/>
<dbReference type="InterPro" id="IPR016163">
    <property type="entry name" value="Ald_DH_C"/>
</dbReference>
<evidence type="ECO:0000256" key="6">
    <source>
        <dbReference type="PROSITE-ProRule" id="PRU10007"/>
    </source>
</evidence>
<evidence type="ECO:0000256" key="4">
    <source>
        <dbReference type="PIRNR" id="PIRNR036492"/>
    </source>
</evidence>
<dbReference type="EMBL" id="KZ819334">
    <property type="protein sequence ID" value="PWN18774.1"/>
    <property type="molecule type" value="Genomic_DNA"/>
</dbReference>
<evidence type="ECO:0000256" key="8">
    <source>
        <dbReference type="SAM" id="MobiDB-lite"/>
    </source>
</evidence>
<dbReference type="RefSeq" id="XP_025345934.1">
    <property type="nucleotide sequence ID" value="XM_025494505.1"/>
</dbReference>